<keyword evidence="2" id="KW-1185">Reference proteome</keyword>
<evidence type="ECO:0000313" key="1">
    <source>
        <dbReference type="EMBL" id="GAA0150028.1"/>
    </source>
</evidence>
<name>A0AAV3PFZ5_LITER</name>
<proteinExistence type="predicted"/>
<dbReference type="EMBL" id="BAABME010017427">
    <property type="protein sequence ID" value="GAA0150028.1"/>
    <property type="molecule type" value="Genomic_DNA"/>
</dbReference>
<organism evidence="1 2">
    <name type="scientific">Lithospermum erythrorhizon</name>
    <name type="common">Purple gromwell</name>
    <name type="synonym">Lithospermum officinale var. erythrorhizon</name>
    <dbReference type="NCBI Taxonomy" id="34254"/>
    <lineage>
        <taxon>Eukaryota</taxon>
        <taxon>Viridiplantae</taxon>
        <taxon>Streptophyta</taxon>
        <taxon>Embryophyta</taxon>
        <taxon>Tracheophyta</taxon>
        <taxon>Spermatophyta</taxon>
        <taxon>Magnoliopsida</taxon>
        <taxon>eudicotyledons</taxon>
        <taxon>Gunneridae</taxon>
        <taxon>Pentapetalae</taxon>
        <taxon>asterids</taxon>
        <taxon>lamiids</taxon>
        <taxon>Boraginales</taxon>
        <taxon>Boraginaceae</taxon>
        <taxon>Boraginoideae</taxon>
        <taxon>Lithospermeae</taxon>
        <taxon>Lithospermum</taxon>
    </lineage>
</organism>
<sequence length="80" mass="9393">MWDNQHREELNDKLGVYLLELDIPLEGREEIIHLQFEIEVVVERAMIEDGYNPDQVFQKRHLERFGIETLGLCPLPSNGC</sequence>
<reference evidence="1 2" key="1">
    <citation type="submission" date="2024-01" db="EMBL/GenBank/DDBJ databases">
        <title>The complete chloroplast genome sequence of Lithospermum erythrorhizon: insights into the phylogenetic relationship among Boraginaceae species and the maternal lineages of purple gromwells.</title>
        <authorList>
            <person name="Okada T."/>
            <person name="Watanabe K."/>
        </authorList>
    </citation>
    <scope>NUCLEOTIDE SEQUENCE [LARGE SCALE GENOMIC DNA]</scope>
</reference>
<evidence type="ECO:0000313" key="2">
    <source>
        <dbReference type="Proteomes" id="UP001454036"/>
    </source>
</evidence>
<dbReference type="Proteomes" id="UP001454036">
    <property type="component" value="Unassembled WGS sequence"/>
</dbReference>
<gene>
    <name evidence="1" type="ORF">LIER_37050</name>
</gene>
<accession>A0AAV3PFZ5</accession>
<protein>
    <submittedName>
        <fullName evidence="1">Uncharacterized protein</fullName>
    </submittedName>
</protein>
<comment type="caution">
    <text evidence="1">The sequence shown here is derived from an EMBL/GenBank/DDBJ whole genome shotgun (WGS) entry which is preliminary data.</text>
</comment>
<dbReference type="AlphaFoldDB" id="A0AAV3PFZ5"/>